<organism evidence="1">
    <name type="scientific">Anguilla anguilla</name>
    <name type="common">European freshwater eel</name>
    <name type="synonym">Muraena anguilla</name>
    <dbReference type="NCBI Taxonomy" id="7936"/>
    <lineage>
        <taxon>Eukaryota</taxon>
        <taxon>Metazoa</taxon>
        <taxon>Chordata</taxon>
        <taxon>Craniata</taxon>
        <taxon>Vertebrata</taxon>
        <taxon>Euteleostomi</taxon>
        <taxon>Actinopterygii</taxon>
        <taxon>Neopterygii</taxon>
        <taxon>Teleostei</taxon>
        <taxon>Anguilliformes</taxon>
        <taxon>Anguillidae</taxon>
        <taxon>Anguilla</taxon>
    </lineage>
</organism>
<reference evidence="1" key="2">
    <citation type="journal article" date="2015" name="Fish Shellfish Immunol.">
        <title>Early steps in the European eel (Anguilla anguilla)-Vibrio vulnificus interaction in the gills: Role of the RtxA13 toxin.</title>
        <authorList>
            <person name="Callol A."/>
            <person name="Pajuelo D."/>
            <person name="Ebbesson L."/>
            <person name="Teles M."/>
            <person name="MacKenzie S."/>
            <person name="Amaro C."/>
        </authorList>
    </citation>
    <scope>NUCLEOTIDE SEQUENCE</scope>
</reference>
<protein>
    <submittedName>
        <fullName evidence="1">Uncharacterized protein</fullName>
    </submittedName>
</protein>
<reference evidence="1" key="1">
    <citation type="submission" date="2014-11" db="EMBL/GenBank/DDBJ databases">
        <authorList>
            <person name="Amaro Gonzalez C."/>
        </authorList>
    </citation>
    <scope>NUCLEOTIDE SEQUENCE</scope>
</reference>
<evidence type="ECO:0000313" key="1">
    <source>
        <dbReference type="EMBL" id="JAH57227.1"/>
    </source>
</evidence>
<dbReference type="EMBL" id="GBXM01051350">
    <property type="protein sequence ID" value="JAH57227.1"/>
    <property type="molecule type" value="Transcribed_RNA"/>
</dbReference>
<sequence>MSSPSHLFG</sequence>
<name>A0A0E9TUV9_ANGAN</name>
<proteinExistence type="predicted"/>
<accession>A0A0E9TUV9</accession>